<sequence>MLHPWPPFTPPIINLSVPFLLESLQKDLPHLTYLRDEAVIHYEDLLHEFNKIQDYFHASMQTLAARYVRKSEATIIEKFCKSAYINRIPDYPYLLNELSMELCEFVIACQKQQYEEELEAARQAQVSAKLRAEAEANKKDEEEEQRQLFEAEQQRLVDIELLAEYEDISWLEEEIQRMAEQERQQLLQVENVVPQDSTSCAGPSDPIMEARLTAQEEKQCQMDIKLDSLAESQEQIIAMLAQLTARNQPTQP</sequence>
<feature type="coiled-coil region" evidence="1">
    <location>
        <begin position="111"/>
        <end position="192"/>
    </location>
</feature>
<keyword evidence="1" id="KW-0175">Coiled coil</keyword>
<dbReference type="AlphaFoldDB" id="A0A2Z6NT39"/>
<dbReference type="EMBL" id="DF974113">
    <property type="protein sequence ID" value="GAU45293.1"/>
    <property type="molecule type" value="Genomic_DNA"/>
</dbReference>
<organism evidence="2 3">
    <name type="scientific">Trifolium subterraneum</name>
    <name type="common">Subterranean clover</name>
    <dbReference type="NCBI Taxonomy" id="3900"/>
    <lineage>
        <taxon>Eukaryota</taxon>
        <taxon>Viridiplantae</taxon>
        <taxon>Streptophyta</taxon>
        <taxon>Embryophyta</taxon>
        <taxon>Tracheophyta</taxon>
        <taxon>Spermatophyta</taxon>
        <taxon>Magnoliopsida</taxon>
        <taxon>eudicotyledons</taxon>
        <taxon>Gunneridae</taxon>
        <taxon>Pentapetalae</taxon>
        <taxon>rosids</taxon>
        <taxon>fabids</taxon>
        <taxon>Fabales</taxon>
        <taxon>Fabaceae</taxon>
        <taxon>Papilionoideae</taxon>
        <taxon>50 kb inversion clade</taxon>
        <taxon>NPAAA clade</taxon>
        <taxon>Hologalegina</taxon>
        <taxon>IRL clade</taxon>
        <taxon>Trifolieae</taxon>
        <taxon>Trifolium</taxon>
    </lineage>
</organism>
<accession>A0A2Z6NT39</accession>
<evidence type="ECO:0000256" key="1">
    <source>
        <dbReference type="SAM" id="Coils"/>
    </source>
</evidence>
<name>A0A2Z6NT39_TRISU</name>
<reference evidence="3" key="1">
    <citation type="journal article" date="2017" name="Front. Plant Sci.">
        <title>Climate Clever Clovers: New Paradigm to Reduce the Environmental Footprint of Ruminants by Breeding Low Methanogenic Forages Utilizing Haplotype Variation.</title>
        <authorList>
            <person name="Kaur P."/>
            <person name="Appels R."/>
            <person name="Bayer P.E."/>
            <person name="Keeble-Gagnere G."/>
            <person name="Wang J."/>
            <person name="Hirakawa H."/>
            <person name="Shirasawa K."/>
            <person name="Vercoe P."/>
            <person name="Stefanova K."/>
            <person name="Durmic Z."/>
            <person name="Nichols P."/>
            <person name="Revell C."/>
            <person name="Isobe S.N."/>
            <person name="Edwards D."/>
            <person name="Erskine W."/>
        </authorList>
    </citation>
    <scope>NUCLEOTIDE SEQUENCE [LARGE SCALE GENOMIC DNA]</scope>
    <source>
        <strain evidence="3">cv. Daliak</strain>
    </source>
</reference>
<evidence type="ECO:0000313" key="3">
    <source>
        <dbReference type="Proteomes" id="UP000242715"/>
    </source>
</evidence>
<gene>
    <name evidence="2" type="ORF">TSUD_327510</name>
</gene>
<dbReference type="Proteomes" id="UP000242715">
    <property type="component" value="Unassembled WGS sequence"/>
</dbReference>
<evidence type="ECO:0000313" key="2">
    <source>
        <dbReference type="EMBL" id="GAU45293.1"/>
    </source>
</evidence>
<keyword evidence="3" id="KW-1185">Reference proteome</keyword>
<protein>
    <submittedName>
        <fullName evidence="2">Uncharacterized protein</fullName>
    </submittedName>
</protein>
<proteinExistence type="predicted"/>